<name>A0A2P2QVL1_RHIMU</name>
<proteinExistence type="predicted"/>
<dbReference type="AlphaFoldDB" id="A0A2P2QVL1"/>
<evidence type="ECO:0000313" key="1">
    <source>
        <dbReference type="EMBL" id="MBX71046.1"/>
    </source>
</evidence>
<reference evidence="1" key="1">
    <citation type="submission" date="2018-02" db="EMBL/GenBank/DDBJ databases">
        <title>Rhizophora mucronata_Transcriptome.</title>
        <authorList>
            <person name="Meera S.P."/>
            <person name="Sreeshan A."/>
            <person name="Augustine A."/>
        </authorList>
    </citation>
    <scope>NUCLEOTIDE SEQUENCE</scope>
    <source>
        <tissue evidence="1">Leaf</tissue>
    </source>
</reference>
<protein>
    <submittedName>
        <fullName evidence="1">Uncharacterized protein</fullName>
    </submittedName>
</protein>
<sequence>MDWCFVGRFQDSMKHRISWVLCCVRGSLLTLTMAENGPAIYRA</sequence>
<organism evidence="1">
    <name type="scientific">Rhizophora mucronata</name>
    <name type="common">Asiatic mangrove</name>
    <dbReference type="NCBI Taxonomy" id="61149"/>
    <lineage>
        <taxon>Eukaryota</taxon>
        <taxon>Viridiplantae</taxon>
        <taxon>Streptophyta</taxon>
        <taxon>Embryophyta</taxon>
        <taxon>Tracheophyta</taxon>
        <taxon>Spermatophyta</taxon>
        <taxon>Magnoliopsida</taxon>
        <taxon>eudicotyledons</taxon>
        <taxon>Gunneridae</taxon>
        <taxon>Pentapetalae</taxon>
        <taxon>rosids</taxon>
        <taxon>fabids</taxon>
        <taxon>Malpighiales</taxon>
        <taxon>Rhizophoraceae</taxon>
        <taxon>Rhizophora</taxon>
    </lineage>
</organism>
<accession>A0A2P2QVL1</accession>
<dbReference type="EMBL" id="GGEC01090562">
    <property type="protein sequence ID" value="MBX71046.1"/>
    <property type="molecule type" value="Transcribed_RNA"/>
</dbReference>